<accession>A0ABU8SG10</accession>
<dbReference type="EMBL" id="JAWMWG010000001">
    <property type="protein sequence ID" value="MEJ6348259.1"/>
    <property type="molecule type" value="Genomic_DNA"/>
</dbReference>
<dbReference type="InterPro" id="IPR016977">
    <property type="entry name" value="ComGF"/>
</dbReference>
<name>A0ABU8SG10_9LACO</name>
<proteinExistence type="predicted"/>
<dbReference type="Pfam" id="PF15980">
    <property type="entry name" value="ComGF"/>
    <property type="match status" value="1"/>
</dbReference>
<dbReference type="RefSeq" id="WP_339969270.1">
    <property type="nucleotide sequence ID" value="NZ_JAWMWG010000001.1"/>
</dbReference>
<protein>
    <submittedName>
        <fullName evidence="1">Competence type IV pilus minor pilin ComGF</fullName>
    </submittedName>
</protein>
<dbReference type="Proteomes" id="UP001377804">
    <property type="component" value="Unassembled WGS sequence"/>
</dbReference>
<sequence length="146" mass="16922">MKFKAFTLIEAVISIAIILLTLQLVAQVVDLNYRFTHHGNHQKIDNAYFYLKMNQTFNDYDCIKIDQIKSKANQIYLIAEKDNQISRLSLTIKDKTIILKTNDAGYVPVLTEVHQANFCYNIERGFSLDVEDSKKRKSQLLFTLKS</sequence>
<keyword evidence="2" id="KW-1185">Reference proteome</keyword>
<gene>
    <name evidence="1" type="ORF">R4Y45_03325</name>
</gene>
<evidence type="ECO:0000313" key="1">
    <source>
        <dbReference type="EMBL" id="MEJ6348259.1"/>
    </source>
</evidence>
<comment type="caution">
    <text evidence="1">The sequence shown here is derived from an EMBL/GenBank/DDBJ whole genome shotgun (WGS) entry which is preliminary data.</text>
</comment>
<organism evidence="1 2">
    <name type="scientific">Holzapfeliella saturejae</name>
    <dbReference type="NCBI Taxonomy" id="3082953"/>
    <lineage>
        <taxon>Bacteria</taxon>
        <taxon>Bacillati</taxon>
        <taxon>Bacillota</taxon>
        <taxon>Bacilli</taxon>
        <taxon>Lactobacillales</taxon>
        <taxon>Lactobacillaceae</taxon>
        <taxon>Holzapfeliella</taxon>
    </lineage>
</organism>
<reference evidence="1 2" key="1">
    <citation type="submission" date="2023-10" db="EMBL/GenBank/DDBJ databases">
        <title>Holzapfeliella saturejae sp. nov. isolated from Satureja montana flowers.</title>
        <authorList>
            <person name="Alcantara C."/>
            <person name="Zuniga M."/>
            <person name="Landete J.M."/>
            <person name="Monedero V."/>
        </authorList>
    </citation>
    <scope>NUCLEOTIDE SEQUENCE [LARGE SCALE GENOMIC DNA]</scope>
    <source>
        <strain evidence="1 2">He02</strain>
    </source>
</reference>
<evidence type="ECO:0000313" key="2">
    <source>
        <dbReference type="Proteomes" id="UP001377804"/>
    </source>
</evidence>